<evidence type="ECO:0000313" key="3">
    <source>
        <dbReference type="EMBL" id="MEQ2259022.1"/>
    </source>
</evidence>
<dbReference type="Proteomes" id="UP001444071">
    <property type="component" value="Unassembled WGS sequence"/>
</dbReference>
<dbReference type="InterPro" id="IPR001304">
    <property type="entry name" value="C-type_lectin-like"/>
</dbReference>
<evidence type="ECO:0000256" key="1">
    <source>
        <dbReference type="SAM" id="Phobius"/>
    </source>
</evidence>
<organism evidence="3 4">
    <name type="scientific">Xenotaenia resolanae</name>
    <dbReference type="NCBI Taxonomy" id="208358"/>
    <lineage>
        <taxon>Eukaryota</taxon>
        <taxon>Metazoa</taxon>
        <taxon>Chordata</taxon>
        <taxon>Craniata</taxon>
        <taxon>Vertebrata</taxon>
        <taxon>Euteleostomi</taxon>
        <taxon>Actinopterygii</taxon>
        <taxon>Neopterygii</taxon>
        <taxon>Teleostei</taxon>
        <taxon>Neoteleostei</taxon>
        <taxon>Acanthomorphata</taxon>
        <taxon>Ovalentaria</taxon>
        <taxon>Atherinomorphae</taxon>
        <taxon>Cyprinodontiformes</taxon>
        <taxon>Goodeidae</taxon>
        <taxon>Xenotaenia</taxon>
    </lineage>
</organism>
<proteinExistence type="predicted"/>
<keyword evidence="1" id="KW-0812">Transmembrane</keyword>
<feature type="domain" description="C-type lectin" evidence="2">
    <location>
        <begin position="36"/>
        <end position="104"/>
    </location>
</feature>
<evidence type="ECO:0000259" key="2">
    <source>
        <dbReference type="PROSITE" id="PS50041"/>
    </source>
</evidence>
<dbReference type="InterPro" id="IPR016187">
    <property type="entry name" value="CTDL_fold"/>
</dbReference>
<keyword evidence="4" id="KW-1185">Reference proteome</keyword>
<protein>
    <recommendedName>
        <fullName evidence="2">C-type lectin domain-containing protein</fullName>
    </recommendedName>
</protein>
<sequence length="104" mass="11906">MLDLLNVISYNSESILFSLILVVCHGLAAGQITSRYFFVQKPMSWDKGREFCQSHFVDLAVLSTEKECFALLNGIPTNTARFWLGLHKQRSGWKWTSGEELSYK</sequence>
<dbReference type="Gene3D" id="3.10.100.10">
    <property type="entry name" value="Mannose-Binding Protein A, subunit A"/>
    <property type="match status" value="1"/>
</dbReference>
<accession>A0ABV0VP55</accession>
<reference evidence="3 4" key="1">
    <citation type="submission" date="2021-06" db="EMBL/GenBank/DDBJ databases">
        <authorList>
            <person name="Palmer J.M."/>
        </authorList>
    </citation>
    <scope>NUCLEOTIDE SEQUENCE [LARGE SCALE GENOMIC DNA]</scope>
    <source>
        <strain evidence="3 4">XR_2019</strain>
        <tissue evidence="3">Muscle</tissue>
    </source>
</reference>
<dbReference type="PANTHER" id="PTHR45784">
    <property type="entry name" value="C-TYPE LECTIN DOMAIN FAMILY 20 MEMBER A-RELATED"/>
    <property type="match status" value="1"/>
</dbReference>
<keyword evidence="1" id="KW-0472">Membrane</keyword>
<dbReference type="EMBL" id="JAHRIM010002017">
    <property type="protein sequence ID" value="MEQ2259022.1"/>
    <property type="molecule type" value="Genomic_DNA"/>
</dbReference>
<feature type="transmembrane region" description="Helical" evidence="1">
    <location>
        <begin position="15"/>
        <end position="38"/>
    </location>
</feature>
<keyword evidence="1" id="KW-1133">Transmembrane helix</keyword>
<dbReference type="PANTHER" id="PTHR45784:SF5">
    <property type="entry name" value="C-TYPE LECTIN DOMAIN FAMILY 20 MEMBER A-RELATED"/>
    <property type="match status" value="1"/>
</dbReference>
<dbReference type="InterPro" id="IPR016186">
    <property type="entry name" value="C-type_lectin-like/link_sf"/>
</dbReference>
<name>A0ABV0VP55_9TELE</name>
<evidence type="ECO:0000313" key="4">
    <source>
        <dbReference type="Proteomes" id="UP001444071"/>
    </source>
</evidence>
<dbReference type="SUPFAM" id="SSF56436">
    <property type="entry name" value="C-type lectin-like"/>
    <property type="match status" value="1"/>
</dbReference>
<comment type="caution">
    <text evidence="3">The sequence shown here is derived from an EMBL/GenBank/DDBJ whole genome shotgun (WGS) entry which is preliminary data.</text>
</comment>
<gene>
    <name evidence="3" type="ORF">XENORESO_005624</name>
</gene>
<dbReference type="Pfam" id="PF00059">
    <property type="entry name" value="Lectin_C"/>
    <property type="match status" value="1"/>
</dbReference>
<dbReference type="PROSITE" id="PS50041">
    <property type="entry name" value="C_TYPE_LECTIN_2"/>
    <property type="match status" value="1"/>
</dbReference>